<accession>A0A939DEI6</accession>
<dbReference type="AlphaFoldDB" id="A0A939DEI6"/>
<evidence type="ECO:0000313" key="3">
    <source>
        <dbReference type="Proteomes" id="UP000664303"/>
    </source>
</evidence>
<dbReference type="RefSeq" id="WP_206560124.1">
    <property type="nucleotide sequence ID" value="NZ_JAFKCZ010000006.1"/>
</dbReference>
<evidence type="ECO:0000313" key="2">
    <source>
        <dbReference type="EMBL" id="MBN7796669.1"/>
    </source>
</evidence>
<comment type="caution">
    <text evidence="2">The sequence shown here is derived from an EMBL/GenBank/DDBJ whole genome shotgun (WGS) entry which is preliminary data.</text>
</comment>
<keyword evidence="3" id="KW-1185">Reference proteome</keyword>
<dbReference type="Gene3D" id="2.40.160.20">
    <property type="match status" value="1"/>
</dbReference>
<organism evidence="2 3">
    <name type="scientific">Parahaliea mediterranea</name>
    <dbReference type="NCBI Taxonomy" id="651086"/>
    <lineage>
        <taxon>Bacteria</taxon>
        <taxon>Pseudomonadati</taxon>
        <taxon>Pseudomonadota</taxon>
        <taxon>Gammaproteobacteria</taxon>
        <taxon>Cellvibrionales</taxon>
        <taxon>Halieaceae</taxon>
        <taxon>Parahaliea</taxon>
    </lineage>
</organism>
<sequence>MKLRIAALVCCTALAAPALASDLSLLLGWQYNRDMEIGEDPAPDTPGQPGDNIELDSDAAYTLGLDFPLPGDPDARLGALVTHSQTRFDDVAGLREAGMEVTHVHFTGTRYYPRGHWEPFAMAGVGAGFFNPRDSSLDSATRFSGHIAGGANYRLGESLLLRFEARWLATFFDGRGAAICSGGCAVAFESSTYSQLQVNAGLLFRF</sequence>
<dbReference type="Proteomes" id="UP000664303">
    <property type="component" value="Unassembled WGS sequence"/>
</dbReference>
<keyword evidence="1" id="KW-0732">Signal</keyword>
<dbReference type="EMBL" id="JAFKCZ010000006">
    <property type="protein sequence ID" value="MBN7796669.1"/>
    <property type="molecule type" value="Genomic_DNA"/>
</dbReference>
<proteinExistence type="predicted"/>
<protein>
    <submittedName>
        <fullName evidence="2">Outer membrane beta-barrel protein</fullName>
    </submittedName>
</protein>
<evidence type="ECO:0000256" key="1">
    <source>
        <dbReference type="SAM" id="SignalP"/>
    </source>
</evidence>
<feature type="signal peptide" evidence="1">
    <location>
        <begin position="1"/>
        <end position="20"/>
    </location>
</feature>
<gene>
    <name evidence="2" type="ORF">JYP50_08715</name>
</gene>
<name>A0A939DEI6_9GAMM</name>
<dbReference type="InterPro" id="IPR011250">
    <property type="entry name" value="OMP/PagP_B-barrel"/>
</dbReference>
<feature type="chain" id="PRO_5037324315" evidence="1">
    <location>
        <begin position="21"/>
        <end position="206"/>
    </location>
</feature>
<dbReference type="SUPFAM" id="SSF56925">
    <property type="entry name" value="OMPA-like"/>
    <property type="match status" value="1"/>
</dbReference>
<reference evidence="2" key="1">
    <citation type="submission" date="2021-02" db="EMBL/GenBank/DDBJ databases">
        <title>PHA producing bacteria isolated from coastal sediment in Guangdong, Shenzhen.</title>
        <authorList>
            <person name="Zheng W."/>
            <person name="Yu S."/>
            <person name="Huang Y."/>
        </authorList>
    </citation>
    <scope>NUCLEOTIDE SEQUENCE</scope>
    <source>
        <strain evidence="2">TN14-10</strain>
    </source>
</reference>